<organism evidence="1 2">
    <name type="scientific">Paenibacillus hodogayensis</name>
    <dbReference type="NCBI Taxonomy" id="279208"/>
    <lineage>
        <taxon>Bacteria</taxon>
        <taxon>Bacillati</taxon>
        <taxon>Bacillota</taxon>
        <taxon>Bacilli</taxon>
        <taxon>Bacillales</taxon>
        <taxon>Paenibacillaceae</taxon>
        <taxon>Paenibacillus</taxon>
    </lineage>
</organism>
<gene>
    <name evidence="1" type="ORF">ACFFNY_12265</name>
</gene>
<name>A0ABV5VVY9_9BACL</name>
<keyword evidence="2" id="KW-1185">Reference proteome</keyword>
<dbReference type="RefSeq" id="WP_344911330.1">
    <property type="nucleotide sequence ID" value="NZ_BAAAYO010000010.1"/>
</dbReference>
<dbReference type="EMBL" id="JBHMAG010000009">
    <property type="protein sequence ID" value="MFB9752332.1"/>
    <property type="molecule type" value="Genomic_DNA"/>
</dbReference>
<sequence>MKVAARKRWLYRSKLLAFTLLLSIAPVLILGGVSSYTASASLQEEVDAHQQSILRHMQMQVDEYNEDLRQAGIIQ</sequence>
<evidence type="ECO:0000313" key="1">
    <source>
        <dbReference type="EMBL" id="MFB9752332.1"/>
    </source>
</evidence>
<accession>A0ABV5VVY9</accession>
<evidence type="ECO:0000313" key="2">
    <source>
        <dbReference type="Proteomes" id="UP001589619"/>
    </source>
</evidence>
<protein>
    <recommendedName>
        <fullName evidence="3">Methyl-accepting chemotaxis protein</fullName>
    </recommendedName>
</protein>
<reference evidence="1 2" key="1">
    <citation type="submission" date="2024-09" db="EMBL/GenBank/DDBJ databases">
        <authorList>
            <person name="Sun Q."/>
            <person name="Mori K."/>
        </authorList>
    </citation>
    <scope>NUCLEOTIDE SEQUENCE [LARGE SCALE GENOMIC DNA]</scope>
    <source>
        <strain evidence="1 2">JCM 12520</strain>
    </source>
</reference>
<proteinExistence type="predicted"/>
<comment type="caution">
    <text evidence="1">The sequence shown here is derived from an EMBL/GenBank/DDBJ whole genome shotgun (WGS) entry which is preliminary data.</text>
</comment>
<evidence type="ECO:0008006" key="3">
    <source>
        <dbReference type="Google" id="ProtNLM"/>
    </source>
</evidence>
<dbReference type="Proteomes" id="UP001589619">
    <property type="component" value="Unassembled WGS sequence"/>
</dbReference>